<reference evidence="9" key="1">
    <citation type="submission" date="2022-11" db="UniProtKB">
        <authorList>
            <consortium name="WormBaseParasite"/>
        </authorList>
    </citation>
    <scope>IDENTIFICATION</scope>
</reference>
<dbReference type="Proteomes" id="UP000887565">
    <property type="component" value="Unplaced"/>
</dbReference>
<dbReference type="GO" id="GO:0005765">
    <property type="term" value="C:lysosomal membrane"/>
    <property type="evidence" value="ECO:0007669"/>
    <property type="project" value="TreeGrafter"/>
</dbReference>
<keyword evidence="4 7" id="KW-1133">Transmembrane helix</keyword>
<evidence type="ECO:0000256" key="3">
    <source>
        <dbReference type="ARBA" id="ARBA00022729"/>
    </source>
</evidence>
<keyword evidence="3" id="KW-0732">Signal</keyword>
<keyword evidence="8" id="KW-1185">Reference proteome</keyword>
<evidence type="ECO:0000256" key="6">
    <source>
        <dbReference type="ARBA" id="ARBA00023180"/>
    </source>
</evidence>
<evidence type="ECO:0000256" key="2">
    <source>
        <dbReference type="ARBA" id="ARBA00022692"/>
    </source>
</evidence>
<dbReference type="WBParaSite" id="nRc.2.0.1.t35170-RA">
    <property type="protein sequence ID" value="nRc.2.0.1.t35170-RA"/>
    <property type="gene ID" value="nRc.2.0.1.g35170"/>
</dbReference>
<dbReference type="GO" id="GO:0005886">
    <property type="term" value="C:plasma membrane"/>
    <property type="evidence" value="ECO:0007669"/>
    <property type="project" value="TreeGrafter"/>
</dbReference>
<dbReference type="InterPro" id="IPR002000">
    <property type="entry name" value="Lysosome-assoc_membr_glycop"/>
</dbReference>
<dbReference type="GO" id="GO:0072594">
    <property type="term" value="P:establishment of protein localization to organelle"/>
    <property type="evidence" value="ECO:0007669"/>
    <property type="project" value="TreeGrafter"/>
</dbReference>
<evidence type="ECO:0000256" key="1">
    <source>
        <dbReference type="ARBA" id="ARBA00004251"/>
    </source>
</evidence>
<keyword evidence="6" id="KW-0325">Glycoprotein</keyword>
<sequence length="251" mass="28652">MVAEKYYAFQENEIFGLKSWNEQYCLLASFEGRLVIRTLGLDYNSEQETIEDIRPGDVSLLGTCAKDKIDKPYLELIWSAIKGKRFRLRLSFTADIAANLKKGTKEYKWKLSDVKLTYYPPTARTINETFVGTMLSRSQIFAPLTQSFYCKHSLNVTLADSNTENSEKTVDVTLQFKADIKIQPYNVESNGVFSNKYLCERSREIGLMERLHSNTTILAGCILGFVAVAILIGYSAKRYIFAEQHGYAYMD</sequence>
<dbReference type="PANTHER" id="PTHR11506:SF35">
    <property type="entry name" value="LYSOSOME-ASSOCIATED MEMBRANE GLYCOPROTEIN 5"/>
    <property type="match status" value="1"/>
</dbReference>
<evidence type="ECO:0000256" key="5">
    <source>
        <dbReference type="ARBA" id="ARBA00023136"/>
    </source>
</evidence>
<evidence type="ECO:0000313" key="8">
    <source>
        <dbReference type="Proteomes" id="UP000887565"/>
    </source>
</evidence>
<evidence type="ECO:0000256" key="4">
    <source>
        <dbReference type="ARBA" id="ARBA00022989"/>
    </source>
</evidence>
<dbReference type="Gene3D" id="2.40.160.110">
    <property type="match status" value="1"/>
</dbReference>
<dbReference type="GO" id="GO:0031902">
    <property type="term" value="C:late endosome membrane"/>
    <property type="evidence" value="ECO:0007669"/>
    <property type="project" value="TreeGrafter"/>
</dbReference>
<comment type="subcellular location">
    <subcellularLocation>
        <location evidence="1">Cell membrane</location>
        <topology evidence="1">Single-pass type I membrane protein</topology>
    </subcellularLocation>
</comment>
<protein>
    <submittedName>
        <fullName evidence="9">Uncharacterized protein</fullName>
    </submittedName>
</protein>
<proteinExistence type="predicted"/>
<dbReference type="OMA" id="ELRWQLN"/>
<keyword evidence="2 7" id="KW-0812">Transmembrane</keyword>
<keyword evidence="5 7" id="KW-0472">Membrane</keyword>
<dbReference type="PANTHER" id="PTHR11506">
    <property type="entry name" value="LYSOSOME-ASSOCIATED MEMBRANE GLYCOPROTEIN"/>
    <property type="match status" value="1"/>
</dbReference>
<evidence type="ECO:0000313" key="9">
    <source>
        <dbReference type="WBParaSite" id="nRc.2.0.1.t35170-RA"/>
    </source>
</evidence>
<accession>A0A915K9X2</accession>
<dbReference type="AlphaFoldDB" id="A0A915K9X2"/>
<evidence type="ECO:0000256" key="7">
    <source>
        <dbReference type="SAM" id="Phobius"/>
    </source>
</evidence>
<name>A0A915K9X2_ROMCU</name>
<organism evidence="8 9">
    <name type="scientific">Romanomermis culicivorax</name>
    <name type="common">Nematode worm</name>
    <dbReference type="NCBI Taxonomy" id="13658"/>
    <lineage>
        <taxon>Eukaryota</taxon>
        <taxon>Metazoa</taxon>
        <taxon>Ecdysozoa</taxon>
        <taxon>Nematoda</taxon>
        <taxon>Enoplea</taxon>
        <taxon>Dorylaimia</taxon>
        <taxon>Mermithida</taxon>
        <taxon>Mermithoidea</taxon>
        <taxon>Mermithidae</taxon>
        <taxon>Romanomermis</taxon>
    </lineage>
</organism>
<feature type="transmembrane region" description="Helical" evidence="7">
    <location>
        <begin position="217"/>
        <end position="236"/>
    </location>
</feature>